<dbReference type="EMBL" id="UZAD01000151">
    <property type="protein sequence ID" value="VDN82860.1"/>
    <property type="molecule type" value="Genomic_DNA"/>
</dbReference>
<gene>
    <name evidence="2" type="ORF">BPAG_LOCUS1674</name>
</gene>
<evidence type="ECO:0000313" key="4">
    <source>
        <dbReference type="WBParaSite" id="BPAG_0000169301-mRNA-1"/>
    </source>
</evidence>
<protein>
    <submittedName>
        <fullName evidence="2 4">Uncharacterized protein</fullName>
    </submittedName>
</protein>
<organism evidence="4">
    <name type="scientific">Brugia pahangi</name>
    <name type="common">Filarial nematode worm</name>
    <dbReference type="NCBI Taxonomy" id="6280"/>
    <lineage>
        <taxon>Eukaryota</taxon>
        <taxon>Metazoa</taxon>
        <taxon>Ecdysozoa</taxon>
        <taxon>Nematoda</taxon>
        <taxon>Chromadorea</taxon>
        <taxon>Rhabditida</taxon>
        <taxon>Spirurina</taxon>
        <taxon>Spiruromorpha</taxon>
        <taxon>Filarioidea</taxon>
        <taxon>Onchocercidae</taxon>
        <taxon>Brugia</taxon>
    </lineage>
</organism>
<keyword evidence="1" id="KW-0812">Transmembrane</keyword>
<evidence type="ECO:0000256" key="1">
    <source>
        <dbReference type="SAM" id="Phobius"/>
    </source>
</evidence>
<sequence>MHLEARRPSISSLIPRVNLPLNLRDAIIIVYFPILLICIRRMGKNPTTQTIEVLLRSVCLVKFLHEYLPLSEPLPTIAEALMIPSTTPQTLPSISAAFIPS</sequence>
<keyword evidence="1" id="KW-1133">Transmembrane helix</keyword>
<reference evidence="4" key="1">
    <citation type="submission" date="2017-02" db="UniProtKB">
        <authorList>
            <consortium name="WormBaseParasite"/>
        </authorList>
    </citation>
    <scope>IDENTIFICATION</scope>
</reference>
<dbReference type="AlphaFoldDB" id="A0A0N4T0N9"/>
<name>A0A0N4T0N9_BRUPA</name>
<dbReference type="WBParaSite" id="BPAG_0000169301-mRNA-1">
    <property type="protein sequence ID" value="BPAG_0000169301-mRNA-1"/>
    <property type="gene ID" value="BPAG_0000169301"/>
</dbReference>
<proteinExistence type="predicted"/>
<keyword evidence="3" id="KW-1185">Reference proteome</keyword>
<keyword evidence="1" id="KW-0472">Membrane</keyword>
<reference evidence="2 3" key="2">
    <citation type="submission" date="2018-11" db="EMBL/GenBank/DDBJ databases">
        <authorList>
            <consortium name="Pathogen Informatics"/>
        </authorList>
    </citation>
    <scope>NUCLEOTIDE SEQUENCE [LARGE SCALE GENOMIC DNA]</scope>
</reference>
<feature type="transmembrane region" description="Helical" evidence="1">
    <location>
        <begin position="21"/>
        <end position="39"/>
    </location>
</feature>
<evidence type="ECO:0000313" key="3">
    <source>
        <dbReference type="Proteomes" id="UP000278627"/>
    </source>
</evidence>
<evidence type="ECO:0000313" key="2">
    <source>
        <dbReference type="EMBL" id="VDN82860.1"/>
    </source>
</evidence>
<accession>A0A0N4T0N9</accession>
<dbReference type="Proteomes" id="UP000278627">
    <property type="component" value="Unassembled WGS sequence"/>
</dbReference>